<evidence type="ECO:0000256" key="1">
    <source>
        <dbReference type="SAM" id="MobiDB-lite"/>
    </source>
</evidence>
<accession>D2NU12</accession>
<dbReference type="AlphaFoldDB" id="D2NU12"/>
<proteinExistence type="predicted"/>
<reference evidence="2 3" key="2">
    <citation type="journal article" date="2010" name="J Osaka Dent Univ">
        <title>Isolation and identification of Rothia mucilaginosa from persistent apical periodontitis lesions.</title>
        <authorList>
            <person name="Yamane K."/>
            <person name="Yoshida M."/>
            <person name="Fujihira T."/>
            <person name="Baba T."/>
            <person name="Tsuji N."/>
            <person name="Hayashi H."/>
            <person name="Sugimori C."/>
            <person name="Yamanaka T."/>
            <person name="Mashimo C."/>
            <person name="Nambu T."/>
            <person name="Kawai H."/>
            <person name="Fukushima H."/>
        </authorList>
    </citation>
    <scope>NUCLEOTIDE SEQUENCE [LARGE SCALE GENOMIC DNA]</scope>
    <source>
        <strain evidence="2 3">DY-18</strain>
    </source>
</reference>
<organism evidence="2 3">
    <name type="scientific">Rothia mucilaginosa (strain DY-18)</name>
    <name type="common">Stomatococcus mucilaginosus</name>
    <dbReference type="NCBI Taxonomy" id="680646"/>
    <lineage>
        <taxon>Bacteria</taxon>
        <taxon>Bacillati</taxon>
        <taxon>Actinomycetota</taxon>
        <taxon>Actinomycetes</taxon>
        <taxon>Micrococcales</taxon>
        <taxon>Micrococcaceae</taxon>
        <taxon>Rothia</taxon>
    </lineage>
</organism>
<dbReference type="KEGG" id="rmu:RMDY18_13060"/>
<feature type="region of interest" description="Disordered" evidence="1">
    <location>
        <begin position="1"/>
        <end position="23"/>
    </location>
</feature>
<dbReference type="Proteomes" id="UP000001883">
    <property type="component" value="Chromosome"/>
</dbReference>
<reference evidence="2 3" key="3">
    <citation type="journal article" date="2010" name="Sequencing">
        <title>Complete Genome Sequence of Rothia mucilaginosa DY-18: A Clinical Isolate with Dense Meshwork-Like Structures from a Persistent Apical Periodontitis Lesion.</title>
        <authorList>
            <person name="Yamane K."/>
            <person name="Nambu T."/>
            <person name="Yamanaka T."/>
            <person name="Mashimo C."/>
            <person name="Sugimori C."/>
            <person name="Leung K.-P."/>
            <person name="Fukushima H."/>
        </authorList>
    </citation>
    <scope>NUCLEOTIDE SEQUENCE [LARGE SCALE GENOMIC DNA]</scope>
    <source>
        <strain evidence="2 3">DY-18</strain>
    </source>
</reference>
<sequence>MKDTKRGCHAGAPRPANTGRSAHRSMNRLVQIKNICHSNHVEGSLSRLNLHTVNSLKSPLRVLQTVTGHGDDDGLTLGSFTGTVLLQQTRNASSRSRLHEDTLAGRQPAVRLQNLLIGDSLNHAAGLVTSSLSLLPRRGVTDTDSGCNGLRSLNRVASNNRSSTSSLEAPHDRTLGRNRLQNLTVTVGVRLRVLLVALPVRGNVTRVAHRQQVVIGSVTQGVNNLERTGLLTLNTVRVHRVHQEHRVVLAELASNLQAVIEVAVNLNDVSTVSNSLRQLTHRNLAVRNQHCTAHTSLQSVRSSRRRSVTGRSTHNSLRTVTLSGGHRAGHTAVLERTGRVHTLKLQVNGVTGLSRQCRRVNQRGTALAQGHSLHIVCEGQTVTVLIDNALPHVCHWLLLQSWRPARRTSRRSGAVAGTRVRS</sequence>
<evidence type="ECO:0000313" key="3">
    <source>
        <dbReference type="Proteomes" id="UP000001883"/>
    </source>
</evidence>
<name>D2NU12_ROTMD</name>
<dbReference type="EMBL" id="AP011540">
    <property type="protein sequence ID" value="BAI65138.1"/>
    <property type="molecule type" value="Genomic_DNA"/>
</dbReference>
<feature type="region of interest" description="Disordered" evidence="1">
    <location>
        <begin position="295"/>
        <end position="328"/>
    </location>
</feature>
<reference evidence="3" key="1">
    <citation type="submission" date="2009-07" db="EMBL/GenBank/DDBJ databases">
        <title>Complete genome sequence of Rothia mucilaginosa DJ.</title>
        <authorList>
            <person name="Yamane K."/>
            <person name="Nambu T."/>
            <person name="Mashimo C."/>
            <person name="Sugimori C."/>
            <person name="Yamanaka T."/>
            <person name="Leung K."/>
            <person name="Fukushima H."/>
        </authorList>
    </citation>
    <scope>NUCLEOTIDE SEQUENCE [LARGE SCALE GENOMIC DNA]</scope>
    <source>
        <strain evidence="3">DY-18</strain>
    </source>
</reference>
<protein>
    <submittedName>
        <fullName evidence="2">Homoserine dehydrogenase</fullName>
    </submittedName>
</protein>
<evidence type="ECO:0000313" key="2">
    <source>
        <dbReference type="EMBL" id="BAI65138.1"/>
    </source>
</evidence>
<gene>
    <name evidence="2" type="ordered locus">RMDY18_13060</name>
</gene>
<keyword evidence="3" id="KW-1185">Reference proteome</keyword>
<dbReference type="HOGENOM" id="CLU_650329_0_0_11"/>